<dbReference type="SUPFAM" id="SSF53850">
    <property type="entry name" value="Periplasmic binding protein-like II"/>
    <property type="match status" value="1"/>
</dbReference>
<proteinExistence type="inferred from homology"/>
<name>A0AAP4TYU8_9GAMM</name>
<dbReference type="PROSITE" id="PS50931">
    <property type="entry name" value="HTH_LYSR"/>
    <property type="match status" value="1"/>
</dbReference>
<keyword evidence="3" id="KW-0238">DNA-binding</keyword>
<comment type="similarity">
    <text evidence="1">Belongs to the LysR transcriptional regulatory family.</text>
</comment>
<dbReference type="Gene3D" id="3.40.190.10">
    <property type="entry name" value="Periplasmic binding protein-like II"/>
    <property type="match status" value="2"/>
</dbReference>
<evidence type="ECO:0000256" key="4">
    <source>
        <dbReference type="ARBA" id="ARBA00023163"/>
    </source>
</evidence>
<dbReference type="AlphaFoldDB" id="A0AAP4TYU8"/>
<dbReference type="Pfam" id="PF03466">
    <property type="entry name" value="LysR_substrate"/>
    <property type="match status" value="1"/>
</dbReference>
<dbReference type="GO" id="GO:0003700">
    <property type="term" value="F:DNA-binding transcription factor activity"/>
    <property type="evidence" value="ECO:0007669"/>
    <property type="project" value="InterPro"/>
</dbReference>
<reference evidence="6" key="1">
    <citation type="submission" date="2023-07" db="EMBL/GenBank/DDBJ databases">
        <title>Genome content predicts the carbon catabolic preferences of heterotrophic bacteria.</title>
        <authorList>
            <person name="Gralka M."/>
        </authorList>
    </citation>
    <scope>NUCLEOTIDE SEQUENCE</scope>
    <source>
        <strain evidence="6">C2R13</strain>
    </source>
</reference>
<dbReference type="PANTHER" id="PTHR30537:SF74">
    <property type="entry name" value="HTH-TYPE TRANSCRIPTIONAL REGULATOR TRPI"/>
    <property type="match status" value="1"/>
</dbReference>
<dbReference type="InterPro" id="IPR000847">
    <property type="entry name" value="LysR_HTH_N"/>
</dbReference>
<dbReference type="InterPro" id="IPR036390">
    <property type="entry name" value="WH_DNA-bd_sf"/>
</dbReference>
<dbReference type="EMBL" id="JAUORK010000005">
    <property type="protein sequence ID" value="MDO6671626.1"/>
    <property type="molecule type" value="Genomic_DNA"/>
</dbReference>
<evidence type="ECO:0000256" key="2">
    <source>
        <dbReference type="ARBA" id="ARBA00023015"/>
    </source>
</evidence>
<dbReference type="GO" id="GO:0043565">
    <property type="term" value="F:sequence-specific DNA binding"/>
    <property type="evidence" value="ECO:0007669"/>
    <property type="project" value="TreeGrafter"/>
</dbReference>
<keyword evidence="4" id="KW-0804">Transcription</keyword>
<evidence type="ECO:0000256" key="1">
    <source>
        <dbReference type="ARBA" id="ARBA00009437"/>
    </source>
</evidence>
<dbReference type="GO" id="GO:0006351">
    <property type="term" value="P:DNA-templated transcription"/>
    <property type="evidence" value="ECO:0007669"/>
    <property type="project" value="TreeGrafter"/>
</dbReference>
<organism evidence="6 7">
    <name type="scientific">Cobetia amphilecti</name>
    <dbReference type="NCBI Taxonomy" id="1055104"/>
    <lineage>
        <taxon>Bacteria</taxon>
        <taxon>Pseudomonadati</taxon>
        <taxon>Pseudomonadota</taxon>
        <taxon>Gammaproteobacteria</taxon>
        <taxon>Oceanospirillales</taxon>
        <taxon>Halomonadaceae</taxon>
        <taxon>Cobetia</taxon>
    </lineage>
</organism>
<dbReference type="Pfam" id="PF00126">
    <property type="entry name" value="HTH_1"/>
    <property type="match status" value="1"/>
</dbReference>
<comment type="caution">
    <text evidence="6">The sequence shown here is derived from an EMBL/GenBank/DDBJ whole genome shotgun (WGS) entry which is preliminary data.</text>
</comment>
<feature type="domain" description="HTH lysR-type" evidence="5">
    <location>
        <begin position="3"/>
        <end position="60"/>
    </location>
</feature>
<dbReference type="InterPro" id="IPR058163">
    <property type="entry name" value="LysR-type_TF_proteobact-type"/>
</dbReference>
<evidence type="ECO:0000259" key="5">
    <source>
        <dbReference type="PROSITE" id="PS50931"/>
    </source>
</evidence>
<sequence length="310" mass="34611">MRPSLSSLNAFEVVSRLGSITAAADELNITQSAVSHQIRRLEATLEVSLLERAGRGVVLSHAGRRLADGLQAGFARIEQSVAEFEVDPQGVHQRRQLRVSCLPSVAVRWLIPRLNSFREQCPDIAVSLQYAGISARGLLPEVDVMITWQDELPDKASQAFRLFSGATQPVASPLYLEHHRRPSQPADLLKLELIHDQSRQPWHDWFNNCGLYPSQLDKGDLYQDFSLLSAAVVAGQGVALCPPRLIRKELEDGTLECLFEMAANRQRAYWLFHHPQPARHVQQFCDWMRAEIAAEGEAADSGVIVSRPQP</sequence>
<evidence type="ECO:0000256" key="3">
    <source>
        <dbReference type="ARBA" id="ARBA00023125"/>
    </source>
</evidence>
<dbReference type="FunFam" id="1.10.10.10:FF:000001">
    <property type="entry name" value="LysR family transcriptional regulator"/>
    <property type="match status" value="1"/>
</dbReference>
<dbReference type="Proteomes" id="UP001170481">
    <property type="component" value="Unassembled WGS sequence"/>
</dbReference>
<accession>A0AAP4TYU8</accession>
<dbReference type="Gene3D" id="1.10.10.10">
    <property type="entry name" value="Winged helix-like DNA-binding domain superfamily/Winged helix DNA-binding domain"/>
    <property type="match status" value="1"/>
</dbReference>
<keyword evidence="2" id="KW-0805">Transcription regulation</keyword>
<dbReference type="PRINTS" id="PR00039">
    <property type="entry name" value="HTHLYSR"/>
</dbReference>
<evidence type="ECO:0000313" key="6">
    <source>
        <dbReference type="EMBL" id="MDO6671626.1"/>
    </source>
</evidence>
<dbReference type="SUPFAM" id="SSF46785">
    <property type="entry name" value="Winged helix' DNA-binding domain"/>
    <property type="match status" value="1"/>
</dbReference>
<protein>
    <submittedName>
        <fullName evidence="6">LysR substrate-binding domain-containing protein</fullName>
    </submittedName>
</protein>
<dbReference type="InterPro" id="IPR036388">
    <property type="entry name" value="WH-like_DNA-bd_sf"/>
</dbReference>
<dbReference type="InterPro" id="IPR005119">
    <property type="entry name" value="LysR_subst-bd"/>
</dbReference>
<dbReference type="PANTHER" id="PTHR30537">
    <property type="entry name" value="HTH-TYPE TRANSCRIPTIONAL REGULATOR"/>
    <property type="match status" value="1"/>
</dbReference>
<dbReference type="RefSeq" id="WP_303593281.1">
    <property type="nucleotide sequence ID" value="NZ_JAUORK010000005.1"/>
</dbReference>
<evidence type="ECO:0000313" key="7">
    <source>
        <dbReference type="Proteomes" id="UP001170481"/>
    </source>
</evidence>
<gene>
    <name evidence="6" type="ORF">Q4535_05785</name>
</gene>